<evidence type="ECO:0000256" key="1">
    <source>
        <dbReference type="SAM" id="Phobius"/>
    </source>
</evidence>
<feature type="transmembrane region" description="Helical" evidence="1">
    <location>
        <begin position="90"/>
        <end position="111"/>
    </location>
</feature>
<evidence type="ECO:0000313" key="2">
    <source>
        <dbReference type="EMBL" id="MBB6390844.1"/>
    </source>
</evidence>
<dbReference type="Proteomes" id="UP000537775">
    <property type="component" value="Unassembled WGS sequence"/>
</dbReference>
<dbReference type="AlphaFoldDB" id="A0A7X0KU77"/>
<sequence length="114" mass="12000">MTIALPAVTTFPRRLAWTADPRGSHTASLRGEFAGRILENPDGSFVGFDGRSTPVGRYETLREAKRAVGDIARGVATTRAERMNRIARPVASATGVISVALLIAAGAEAVLPVV</sequence>
<dbReference type="EMBL" id="JACHML010000001">
    <property type="protein sequence ID" value="MBB6390844.1"/>
    <property type="molecule type" value="Genomic_DNA"/>
</dbReference>
<protein>
    <recommendedName>
        <fullName evidence="4">Peptide ABC transporter permease</fullName>
    </recommendedName>
</protein>
<dbReference type="RefSeq" id="WP_184750051.1">
    <property type="nucleotide sequence ID" value="NZ_BAAAJR010000003.1"/>
</dbReference>
<accession>A0A7X0KU77</accession>
<proteinExistence type="predicted"/>
<keyword evidence="1" id="KW-0472">Membrane</keyword>
<comment type="caution">
    <text evidence="2">The sequence shown here is derived from an EMBL/GenBank/DDBJ whole genome shotgun (WGS) entry which is preliminary data.</text>
</comment>
<evidence type="ECO:0008006" key="4">
    <source>
        <dbReference type="Google" id="ProtNLM"/>
    </source>
</evidence>
<keyword evidence="1" id="KW-0812">Transmembrane</keyword>
<organism evidence="2 3">
    <name type="scientific">Microbacterium thalassium</name>
    <dbReference type="NCBI Taxonomy" id="362649"/>
    <lineage>
        <taxon>Bacteria</taxon>
        <taxon>Bacillati</taxon>
        <taxon>Actinomycetota</taxon>
        <taxon>Actinomycetes</taxon>
        <taxon>Micrococcales</taxon>
        <taxon>Microbacteriaceae</taxon>
        <taxon>Microbacterium</taxon>
    </lineage>
</organism>
<evidence type="ECO:0000313" key="3">
    <source>
        <dbReference type="Proteomes" id="UP000537775"/>
    </source>
</evidence>
<reference evidence="2 3" key="1">
    <citation type="submission" date="2020-08" db="EMBL/GenBank/DDBJ databases">
        <title>Sequencing the genomes of 1000 actinobacteria strains.</title>
        <authorList>
            <person name="Klenk H.-P."/>
        </authorList>
    </citation>
    <scope>NUCLEOTIDE SEQUENCE [LARGE SCALE GENOMIC DNA]</scope>
    <source>
        <strain evidence="2 3">DSM 12511</strain>
    </source>
</reference>
<gene>
    <name evidence="2" type="ORF">HD594_001157</name>
</gene>
<keyword evidence="1" id="KW-1133">Transmembrane helix</keyword>
<name>A0A7X0KU77_9MICO</name>
<keyword evidence="3" id="KW-1185">Reference proteome</keyword>